<evidence type="ECO:0000313" key="2">
    <source>
        <dbReference type="Proteomes" id="UP000284842"/>
    </source>
</evidence>
<gene>
    <name evidence="1" type="ORF">CVT24_010697</name>
</gene>
<dbReference type="Proteomes" id="UP000284842">
    <property type="component" value="Unassembled WGS sequence"/>
</dbReference>
<dbReference type="AlphaFoldDB" id="A0A409YM50"/>
<sequence>MNTSTSSSSSTTSLTPAHTLPTEIWADIFTRVCQHSAHIQSTQHFSVYQRISARVKVHTLKLYLAPFTLSHGDEGAGEVVGDVVGEEWEEDGGCLG</sequence>
<keyword evidence="2" id="KW-1185">Reference proteome</keyword>
<reference evidence="1 2" key="1">
    <citation type="journal article" date="2018" name="Evol. Lett.">
        <title>Horizontal gene cluster transfer increased hallucinogenic mushroom diversity.</title>
        <authorList>
            <person name="Reynolds H.T."/>
            <person name="Vijayakumar V."/>
            <person name="Gluck-Thaler E."/>
            <person name="Korotkin H.B."/>
            <person name="Matheny P.B."/>
            <person name="Slot J.C."/>
        </authorList>
    </citation>
    <scope>NUCLEOTIDE SEQUENCE [LARGE SCALE GENOMIC DNA]</scope>
    <source>
        <strain evidence="1 2">2629</strain>
    </source>
</reference>
<proteinExistence type="predicted"/>
<accession>A0A409YM50</accession>
<protein>
    <recommendedName>
        <fullName evidence="3">F-box domain-containing protein</fullName>
    </recommendedName>
</protein>
<evidence type="ECO:0008006" key="3">
    <source>
        <dbReference type="Google" id="ProtNLM"/>
    </source>
</evidence>
<comment type="caution">
    <text evidence="1">The sequence shown here is derived from an EMBL/GenBank/DDBJ whole genome shotgun (WGS) entry which is preliminary data.</text>
</comment>
<organism evidence="1 2">
    <name type="scientific">Panaeolus cyanescens</name>
    <dbReference type="NCBI Taxonomy" id="181874"/>
    <lineage>
        <taxon>Eukaryota</taxon>
        <taxon>Fungi</taxon>
        <taxon>Dikarya</taxon>
        <taxon>Basidiomycota</taxon>
        <taxon>Agaricomycotina</taxon>
        <taxon>Agaricomycetes</taxon>
        <taxon>Agaricomycetidae</taxon>
        <taxon>Agaricales</taxon>
        <taxon>Agaricineae</taxon>
        <taxon>Galeropsidaceae</taxon>
        <taxon>Panaeolus</taxon>
    </lineage>
</organism>
<dbReference type="InParanoid" id="A0A409YM50"/>
<evidence type="ECO:0000313" key="1">
    <source>
        <dbReference type="EMBL" id="PPR04147.1"/>
    </source>
</evidence>
<dbReference type="EMBL" id="NHTK01000988">
    <property type="protein sequence ID" value="PPR04147.1"/>
    <property type="molecule type" value="Genomic_DNA"/>
</dbReference>
<name>A0A409YM50_9AGAR</name>